<evidence type="ECO:0000259" key="9">
    <source>
        <dbReference type="PROSITE" id="PS50011"/>
    </source>
</evidence>
<reference evidence="10 11" key="1">
    <citation type="submission" date="2019-08" db="EMBL/GenBank/DDBJ databases">
        <title>Bradymonadales sp. TMQ4.</title>
        <authorList>
            <person name="Liang Q."/>
        </authorList>
    </citation>
    <scope>NUCLEOTIDE SEQUENCE [LARGE SCALE GENOMIC DNA]</scope>
    <source>
        <strain evidence="10 11">TMQ4</strain>
    </source>
</reference>
<dbReference type="InterPro" id="IPR017441">
    <property type="entry name" value="Protein_kinase_ATP_BS"/>
</dbReference>
<evidence type="ECO:0000256" key="3">
    <source>
        <dbReference type="ARBA" id="ARBA00022679"/>
    </source>
</evidence>
<keyword evidence="4 7" id="KW-0547">Nucleotide-binding</keyword>
<feature type="binding site" evidence="7">
    <location>
        <position position="54"/>
    </location>
    <ligand>
        <name>ATP</name>
        <dbReference type="ChEBI" id="CHEBI:30616"/>
    </ligand>
</feature>
<dbReference type="EMBL" id="VOSM01000014">
    <property type="protein sequence ID" value="TXD34270.1"/>
    <property type="molecule type" value="Genomic_DNA"/>
</dbReference>
<feature type="compositionally biased region" description="Polar residues" evidence="8">
    <location>
        <begin position="488"/>
        <end position="507"/>
    </location>
</feature>
<dbReference type="Pfam" id="PF00069">
    <property type="entry name" value="Pkinase"/>
    <property type="match status" value="1"/>
</dbReference>
<dbReference type="FunFam" id="1.10.510.10:FF:000021">
    <property type="entry name" value="Serine/threonine protein kinase"/>
    <property type="match status" value="1"/>
</dbReference>
<evidence type="ECO:0000256" key="5">
    <source>
        <dbReference type="ARBA" id="ARBA00022777"/>
    </source>
</evidence>
<dbReference type="Pfam" id="PF08308">
    <property type="entry name" value="PEGA"/>
    <property type="match status" value="1"/>
</dbReference>
<dbReference type="InterPro" id="IPR000719">
    <property type="entry name" value="Prot_kinase_dom"/>
</dbReference>
<dbReference type="Gene3D" id="1.10.510.10">
    <property type="entry name" value="Transferase(Phosphotransferase) domain 1"/>
    <property type="match status" value="1"/>
</dbReference>
<dbReference type="SUPFAM" id="SSF56112">
    <property type="entry name" value="Protein kinase-like (PK-like)"/>
    <property type="match status" value="1"/>
</dbReference>
<dbReference type="RefSeq" id="WP_146983003.1">
    <property type="nucleotide sequence ID" value="NZ_VOSM01000014.1"/>
</dbReference>
<dbReference type="PROSITE" id="PS00107">
    <property type="entry name" value="PROTEIN_KINASE_ATP"/>
    <property type="match status" value="1"/>
</dbReference>
<feature type="region of interest" description="Disordered" evidence="8">
    <location>
        <begin position="585"/>
        <end position="604"/>
    </location>
</feature>
<dbReference type="AlphaFoldDB" id="A0A5C6XAE1"/>
<dbReference type="PROSITE" id="PS50011">
    <property type="entry name" value="PROTEIN_KINASE_DOM"/>
    <property type="match status" value="1"/>
</dbReference>
<evidence type="ECO:0000256" key="2">
    <source>
        <dbReference type="ARBA" id="ARBA00022527"/>
    </source>
</evidence>
<feature type="region of interest" description="Disordered" evidence="8">
    <location>
        <begin position="442"/>
        <end position="533"/>
    </location>
</feature>
<keyword evidence="3" id="KW-0808">Transferase</keyword>
<dbReference type="GO" id="GO:0005524">
    <property type="term" value="F:ATP binding"/>
    <property type="evidence" value="ECO:0007669"/>
    <property type="project" value="UniProtKB-UniRule"/>
</dbReference>
<accession>A0A5C6XAE1</accession>
<dbReference type="InterPro" id="IPR008271">
    <property type="entry name" value="Ser/Thr_kinase_AS"/>
</dbReference>
<evidence type="ECO:0000256" key="4">
    <source>
        <dbReference type="ARBA" id="ARBA00022741"/>
    </source>
</evidence>
<keyword evidence="11" id="KW-1185">Reference proteome</keyword>
<feature type="compositionally biased region" description="Polar residues" evidence="8">
    <location>
        <begin position="413"/>
        <end position="422"/>
    </location>
</feature>
<keyword evidence="5 10" id="KW-0418">Kinase</keyword>
<keyword evidence="6 7" id="KW-0067">ATP-binding</keyword>
<comment type="caution">
    <text evidence="10">The sequence shown here is derived from an EMBL/GenBank/DDBJ whole genome shotgun (WGS) entry which is preliminary data.</text>
</comment>
<dbReference type="PROSITE" id="PS00108">
    <property type="entry name" value="PROTEIN_KINASE_ST"/>
    <property type="match status" value="1"/>
</dbReference>
<dbReference type="PANTHER" id="PTHR43289:SF6">
    <property type="entry name" value="SERINE_THREONINE-PROTEIN KINASE NEKL-3"/>
    <property type="match status" value="1"/>
</dbReference>
<evidence type="ECO:0000313" key="11">
    <source>
        <dbReference type="Proteomes" id="UP000321412"/>
    </source>
</evidence>
<evidence type="ECO:0000256" key="1">
    <source>
        <dbReference type="ARBA" id="ARBA00012513"/>
    </source>
</evidence>
<dbReference type="Gene3D" id="3.30.200.20">
    <property type="entry name" value="Phosphorylase Kinase, domain 1"/>
    <property type="match status" value="1"/>
</dbReference>
<dbReference type="InterPro" id="IPR011009">
    <property type="entry name" value="Kinase-like_dom_sf"/>
</dbReference>
<dbReference type="EC" id="2.7.11.1" evidence="1"/>
<dbReference type="PANTHER" id="PTHR43289">
    <property type="entry name" value="MITOGEN-ACTIVATED PROTEIN KINASE KINASE KINASE 20-RELATED"/>
    <property type="match status" value="1"/>
</dbReference>
<name>A0A5C6XAE1_9DELT</name>
<feature type="domain" description="Protein kinase" evidence="9">
    <location>
        <begin position="25"/>
        <end position="285"/>
    </location>
</feature>
<feature type="region of interest" description="Disordered" evidence="8">
    <location>
        <begin position="317"/>
        <end position="426"/>
    </location>
</feature>
<sequence length="766" mass="81231">MNPTASTTTDDHAALPRGFVLQGRYVIDSLIGSGGMGHIYLAHQRPFNRPMAIKVMHAEHSKNEVLTQRFFQEAQAVSQLSHPNTVTVFDFGRTDDDLLFIAMEFVEGVPLGQLIREAGRLTLEDAVSFTVQIAQALGEAHQKGIIHRDLKPDNVMVVRQRGTDPFVKVLDFGIAKVVDKAETFTQAGSIVGTPHYMAPEQARSAPIDGRADLYALGCCLYEMLSGRPPYDGSSVVGILVAHQNNPIPELGADYPVMLRQFMQRAMGKDPEDRPPTAAAFVAELMACFMATPPPESGRGSAGRRDSAVGIEERLRAHARARSAMSSARERGPMSVSSTLDGQGPMAGRKPLPTPGSYLKSDSDSSIRLPRPAVSRETRPSPVPFRALVEQKSQERQESSGLPRPSWDDASISGEVSTKTLPSGSHPVASEYFERERERIASNPALGQAPTMAAGISTPGSSPQIKALVREGAQRASQSGVGSAPGVAQQASQPGYGSVPGTSAQPGSQPGYGSAPGVAAQPGSQPGYESAADARAAVDREAVVSEAAMSQSRQQRAAGAPGWVWPVVVLASVMVLSVALVVSSGGDTGQASQNAGVEEGGEVASGVAEPAVASAQPLSLDSDPSGATVVIDGVPVGRTPLTHRVAGEVVGEVRFELRGYETLRFADVPVRAEGDNRLFGVMERQALAIDVRAPRQGGVLLVNGEVLGEPMGALAQVYEATWPEGEVELVWRHPDFEDVRRVVPARGVKTPLRWEISEAALVERSEG</sequence>
<dbReference type="GO" id="GO:0004674">
    <property type="term" value="F:protein serine/threonine kinase activity"/>
    <property type="evidence" value="ECO:0007669"/>
    <property type="project" value="UniProtKB-KW"/>
</dbReference>
<evidence type="ECO:0000313" key="10">
    <source>
        <dbReference type="EMBL" id="TXD34270.1"/>
    </source>
</evidence>
<keyword evidence="2" id="KW-0723">Serine/threonine-protein kinase</keyword>
<gene>
    <name evidence="10" type="ORF">FRC98_18930</name>
</gene>
<evidence type="ECO:0000256" key="8">
    <source>
        <dbReference type="SAM" id="MobiDB-lite"/>
    </source>
</evidence>
<evidence type="ECO:0000256" key="7">
    <source>
        <dbReference type="PROSITE-ProRule" id="PRU10141"/>
    </source>
</evidence>
<dbReference type="OrthoDB" id="9791419at2"/>
<organism evidence="10 11">
    <name type="scientific">Lujinxingia vulgaris</name>
    <dbReference type="NCBI Taxonomy" id="2600176"/>
    <lineage>
        <taxon>Bacteria</taxon>
        <taxon>Deltaproteobacteria</taxon>
        <taxon>Bradymonadales</taxon>
        <taxon>Lujinxingiaceae</taxon>
        <taxon>Lujinxingia</taxon>
    </lineage>
</organism>
<proteinExistence type="predicted"/>
<evidence type="ECO:0000256" key="6">
    <source>
        <dbReference type="ARBA" id="ARBA00022840"/>
    </source>
</evidence>
<dbReference type="Proteomes" id="UP000321412">
    <property type="component" value="Unassembled WGS sequence"/>
</dbReference>
<dbReference type="CDD" id="cd14014">
    <property type="entry name" value="STKc_PknB_like"/>
    <property type="match status" value="1"/>
</dbReference>
<dbReference type="SMART" id="SM00220">
    <property type="entry name" value="S_TKc"/>
    <property type="match status" value="1"/>
</dbReference>
<dbReference type="InterPro" id="IPR013229">
    <property type="entry name" value="PEGA"/>
</dbReference>
<protein>
    <recommendedName>
        <fullName evidence="1">non-specific serine/threonine protein kinase</fullName>
        <ecNumber evidence="1">2.7.11.1</ecNumber>
    </recommendedName>
</protein>